<evidence type="ECO:0000313" key="2">
    <source>
        <dbReference type="Proteomes" id="UP000237105"/>
    </source>
</evidence>
<sequence length="66" mass="7385">MANNNTDIINDDNMISSQQLTMVPIVSVPTMARGPNFLMTPMVPVAHHGEKPEKFCHDRKSNAMIF</sequence>
<dbReference type="AlphaFoldDB" id="A0A2P5DIW7"/>
<keyword evidence="2" id="KW-1185">Reference proteome</keyword>
<reference evidence="2" key="1">
    <citation type="submission" date="2016-06" db="EMBL/GenBank/DDBJ databases">
        <title>Parallel loss of symbiosis genes in relatives of nitrogen-fixing non-legume Parasponia.</title>
        <authorList>
            <person name="Van Velzen R."/>
            <person name="Holmer R."/>
            <person name="Bu F."/>
            <person name="Rutten L."/>
            <person name="Van Zeijl A."/>
            <person name="Liu W."/>
            <person name="Santuari L."/>
            <person name="Cao Q."/>
            <person name="Sharma T."/>
            <person name="Shen D."/>
            <person name="Roswanjaya Y."/>
            <person name="Wardhani T."/>
            <person name="Kalhor M.S."/>
            <person name="Jansen J."/>
            <person name="Van den Hoogen J."/>
            <person name="Gungor B."/>
            <person name="Hartog M."/>
            <person name="Hontelez J."/>
            <person name="Verver J."/>
            <person name="Yang W.-C."/>
            <person name="Schijlen E."/>
            <person name="Repin R."/>
            <person name="Schilthuizen M."/>
            <person name="Schranz E."/>
            <person name="Heidstra R."/>
            <person name="Miyata K."/>
            <person name="Fedorova E."/>
            <person name="Kohlen W."/>
            <person name="Bisseling T."/>
            <person name="Smit S."/>
            <person name="Geurts R."/>
        </authorList>
    </citation>
    <scope>NUCLEOTIDE SEQUENCE [LARGE SCALE GENOMIC DNA]</scope>
    <source>
        <strain evidence="2">cv. WU1-14</strain>
    </source>
</reference>
<feature type="non-terminal residue" evidence="1">
    <location>
        <position position="66"/>
    </location>
</feature>
<proteinExistence type="predicted"/>
<name>A0A2P5DIW7_PARAD</name>
<protein>
    <submittedName>
        <fullName evidence="1">Uncharacterized protein</fullName>
    </submittedName>
</protein>
<comment type="caution">
    <text evidence="1">The sequence shown here is derived from an EMBL/GenBank/DDBJ whole genome shotgun (WGS) entry which is preliminary data.</text>
</comment>
<gene>
    <name evidence="1" type="ORF">PanWU01x14_060510</name>
</gene>
<dbReference type="EMBL" id="JXTB01000035">
    <property type="protein sequence ID" value="PON73210.1"/>
    <property type="molecule type" value="Genomic_DNA"/>
</dbReference>
<evidence type="ECO:0000313" key="1">
    <source>
        <dbReference type="EMBL" id="PON73210.1"/>
    </source>
</evidence>
<dbReference type="Proteomes" id="UP000237105">
    <property type="component" value="Unassembled WGS sequence"/>
</dbReference>
<accession>A0A2P5DIW7</accession>
<organism evidence="1 2">
    <name type="scientific">Parasponia andersonii</name>
    <name type="common">Sponia andersonii</name>
    <dbReference type="NCBI Taxonomy" id="3476"/>
    <lineage>
        <taxon>Eukaryota</taxon>
        <taxon>Viridiplantae</taxon>
        <taxon>Streptophyta</taxon>
        <taxon>Embryophyta</taxon>
        <taxon>Tracheophyta</taxon>
        <taxon>Spermatophyta</taxon>
        <taxon>Magnoliopsida</taxon>
        <taxon>eudicotyledons</taxon>
        <taxon>Gunneridae</taxon>
        <taxon>Pentapetalae</taxon>
        <taxon>rosids</taxon>
        <taxon>fabids</taxon>
        <taxon>Rosales</taxon>
        <taxon>Cannabaceae</taxon>
        <taxon>Parasponia</taxon>
    </lineage>
</organism>